<evidence type="ECO:0000313" key="3">
    <source>
        <dbReference type="Proteomes" id="UP000251692"/>
    </source>
</evidence>
<gene>
    <name evidence="2" type="ORF">DP923_12280</name>
</gene>
<dbReference type="InterPro" id="IPR016181">
    <property type="entry name" value="Acyl_CoA_acyltransferase"/>
</dbReference>
<dbReference type="OrthoDB" id="9796171at2"/>
<dbReference type="AlphaFoldDB" id="A0A364RE42"/>
<reference evidence="2 3" key="1">
    <citation type="submission" date="2018-06" db="EMBL/GenBank/DDBJ databases">
        <authorList>
            <person name="Liu Z.-W."/>
        </authorList>
    </citation>
    <scope>NUCLEOTIDE SEQUENCE [LARGE SCALE GENOMIC DNA]</scope>
    <source>
        <strain evidence="2 3">2b14</strain>
    </source>
</reference>
<dbReference type="GO" id="GO:0016747">
    <property type="term" value="F:acyltransferase activity, transferring groups other than amino-acyl groups"/>
    <property type="evidence" value="ECO:0007669"/>
    <property type="project" value="InterPro"/>
</dbReference>
<evidence type="ECO:0000313" key="2">
    <source>
        <dbReference type="EMBL" id="RAU82544.1"/>
    </source>
</evidence>
<dbReference type="Gene3D" id="3.40.630.30">
    <property type="match status" value="1"/>
</dbReference>
<sequence>MIQVIRAEQEYDLRKAFSIRERVFVHEQQVPPDAEHDEHEPVAKHYLATFDGEPCGAARWRKTDAGVKLERFAVLPEFRNKKIGEQVLKAVLADVKQAHPQEKVYLNAQLPAVNFYKRNGFAAEGDLFVECDIEHYKMTYKS</sequence>
<dbReference type="Pfam" id="PF13673">
    <property type="entry name" value="Acetyltransf_10"/>
    <property type="match status" value="1"/>
</dbReference>
<proteinExistence type="predicted"/>
<evidence type="ECO:0000259" key="1">
    <source>
        <dbReference type="PROSITE" id="PS51186"/>
    </source>
</evidence>
<dbReference type="EMBL" id="QMDV01000003">
    <property type="protein sequence ID" value="RAU82544.1"/>
    <property type="molecule type" value="Genomic_DNA"/>
</dbReference>
<reference evidence="2 3" key="2">
    <citation type="submission" date="2018-07" db="EMBL/GenBank/DDBJ databases">
        <title>Pontibacter sp. 2b14 genomic sequence and assembly.</title>
        <authorList>
            <person name="Du Z.-J."/>
        </authorList>
    </citation>
    <scope>NUCLEOTIDE SEQUENCE [LARGE SCALE GENOMIC DNA]</scope>
    <source>
        <strain evidence="2 3">2b14</strain>
    </source>
</reference>
<dbReference type="SUPFAM" id="SSF55729">
    <property type="entry name" value="Acyl-CoA N-acyltransferases (Nat)"/>
    <property type="match status" value="1"/>
</dbReference>
<keyword evidence="3" id="KW-1185">Reference proteome</keyword>
<accession>A0A364RE42</accession>
<organism evidence="2 3">
    <name type="scientific">Pontibacter arcticus</name>
    <dbReference type="NCBI Taxonomy" id="2080288"/>
    <lineage>
        <taxon>Bacteria</taxon>
        <taxon>Pseudomonadati</taxon>
        <taxon>Bacteroidota</taxon>
        <taxon>Cytophagia</taxon>
        <taxon>Cytophagales</taxon>
        <taxon>Hymenobacteraceae</taxon>
        <taxon>Pontibacter</taxon>
    </lineage>
</organism>
<feature type="domain" description="N-acetyltransferase" evidence="1">
    <location>
        <begin position="3"/>
        <end position="142"/>
    </location>
</feature>
<comment type="caution">
    <text evidence="2">The sequence shown here is derived from an EMBL/GenBank/DDBJ whole genome shotgun (WGS) entry which is preliminary data.</text>
</comment>
<dbReference type="Proteomes" id="UP000251692">
    <property type="component" value="Unassembled WGS sequence"/>
</dbReference>
<keyword evidence="2" id="KW-0808">Transferase</keyword>
<dbReference type="CDD" id="cd04301">
    <property type="entry name" value="NAT_SF"/>
    <property type="match status" value="1"/>
</dbReference>
<dbReference type="RefSeq" id="WP_112306137.1">
    <property type="nucleotide sequence ID" value="NZ_QMDV01000003.1"/>
</dbReference>
<name>A0A364RE42_9BACT</name>
<dbReference type="InterPro" id="IPR000182">
    <property type="entry name" value="GNAT_dom"/>
</dbReference>
<protein>
    <submittedName>
        <fullName evidence="2">GNAT family N-acetyltransferase</fullName>
    </submittedName>
</protein>
<dbReference type="PROSITE" id="PS51186">
    <property type="entry name" value="GNAT"/>
    <property type="match status" value="1"/>
</dbReference>